<protein>
    <submittedName>
        <fullName evidence="2">Uncharacterized protein</fullName>
    </submittedName>
</protein>
<reference evidence="3" key="1">
    <citation type="submission" date="2016-10" db="EMBL/GenBank/DDBJ databases">
        <authorList>
            <person name="Varghese N."/>
            <person name="Submissions S."/>
        </authorList>
    </citation>
    <scope>NUCLEOTIDE SEQUENCE [LARGE SCALE GENOMIC DNA]</scope>
    <source>
        <strain evidence="3">JCM 2783</strain>
    </source>
</reference>
<keyword evidence="3" id="KW-1185">Reference proteome</keyword>
<gene>
    <name evidence="2" type="ORF">SAMN05216372_102251</name>
</gene>
<dbReference type="Proteomes" id="UP000243950">
    <property type="component" value="Unassembled WGS sequence"/>
</dbReference>
<name>A0A1I1T2D5_PSEOC</name>
<dbReference type="RefSeq" id="WP_093501682.1">
    <property type="nucleotide sequence ID" value="NZ_BSSG01000002.1"/>
</dbReference>
<keyword evidence="1" id="KW-1133">Transmembrane helix</keyword>
<keyword evidence="1" id="KW-0472">Membrane</keyword>
<sequence length="101" mass="11191">MSQNAYNRLRSHVDFLESLLTVLVIALFVLAIFGIHDALVIALAVAIAAGLLNLHHQHRTLSRYACSNCGQSPHYKFDHRTGEHCDPATAHCLQCGQRLSQ</sequence>
<evidence type="ECO:0000313" key="3">
    <source>
        <dbReference type="Proteomes" id="UP000243950"/>
    </source>
</evidence>
<accession>A0A1I1T2D5</accession>
<feature type="transmembrane region" description="Helical" evidence="1">
    <location>
        <begin position="12"/>
        <end position="32"/>
    </location>
</feature>
<keyword evidence="1" id="KW-0812">Transmembrane</keyword>
<evidence type="ECO:0000313" key="2">
    <source>
        <dbReference type="EMBL" id="SFD52761.1"/>
    </source>
</evidence>
<organism evidence="2 3">
    <name type="scientific">Pseudomonas straminea</name>
    <dbReference type="NCBI Taxonomy" id="47882"/>
    <lineage>
        <taxon>Bacteria</taxon>
        <taxon>Pseudomonadati</taxon>
        <taxon>Pseudomonadota</taxon>
        <taxon>Gammaproteobacteria</taxon>
        <taxon>Pseudomonadales</taxon>
        <taxon>Pseudomonadaceae</taxon>
        <taxon>Phytopseudomonas</taxon>
    </lineage>
</organism>
<dbReference type="EMBL" id="FOMO01000002">
    <property type="protein sequence ID" value="SFD52761.1"/>
    <property type="molecule type" value="Genomic_DNA"/>
</dbReference>
<dbReference type="AlphaFoldDB" id="A0A1I1T2D5"/>
<feature type="transmembrane region" description="Helical" evidence="1">
    <location>
        <begin position="38"/>
        <end position="54"/>
    </location>
</feature>
<evidence type="ECO:0000256" key="1">
    <source>
        <dbReference type="SAM" id="Phobius"/>
    </source>
</evidence>
<proteinExistence type="predicted"/>